<feature type="domain" description="PAC" evidence="3">
    <location>
        <begin position="114"/>
        <end position="164"/>
    </location>
</feature>
<dbReference type="CDD" id="cd00130">
    <property type="entry name" value="PAS"/>
    <property type="match status" value="3"/>
</dbReference>
<feature type="coiled-coil region" evidence="1">
    <location>
        <begin position="1"/>
        <end position="28"/>
    </location>
</feature>
<dbReference type="InterPro" id="IPR000014">
    <property type="entry name" value="PAS"/>
</dbReference>
<dbReference type="AlphaFoldDB" id="A0A284VLX8"/>
<evidence type="ECO:0000313" key="4">
    <source>
        <dbReference type="EMBL" id="SNQ60286.1"/>
    </source>
</evidence>
<feature type="domain" description="PAC" evidence="3">
    <location>
        <begin position="239"/>
        <end position="291"/>
    </location>
</feature>
<dbReference type="InterPro" id="IPR035965">
    <property type="entry name" value="PAS-like_dom_sf"/>
</dbReference>
<dbReference type="PROSITE" id="PS50112">
    <property type="entry name" value="PAS"/>
    <property type="match status" value="3"/>
</dbReference>
<sequence>MRDEDKTKEQLIDELAELRQIKNITEHRRLEEALRESEIRFSSVVRSAIDAIIIADSEGNIILWNRGAQTIFGYAEEEVRGKPLTILMPERYRDAHLKGLERVRRTGKSSYIGKISELHGLRKDGSEFPLELSRTTWKVGERVFYGGIIRDITERKRAEEALRASEMKYRGIFESAVVGIFQISIEGSILAANPALARMLGYESPEELTASVTDFRQLFIEPGRRLQLFHSLRKSDTVTDFEAQFLRKDGDKIWVLMNAHSLRDPGGKITGLQGMWMDITNRKRAEKNFQELIECIPDAIIAVDSDFNILLVNARTEKIFGYTRKELLGRPYDVLIPERFRDAHAKYCRDYFAMPAMKIMALHLGALAKRKDGSEFPVEINMGPLETEEGIIVVTDVHEITRK</sequence>
<feature type="domain" description="PAS" evidence="2">
    <location>
        <begin position="285"/>
        <end position="338"/>
    </location>
</feature>
<accession>A0A284VLX8</accession>
<keyword evidence="5" id="KW-1185">Reference proteome</keyword>
<feature type="domain" description="PAS" evidence="2">
    <location>
        <begin position="165"/>
        <end position="206"/>
    </location>
</feature>
<dbReference type="NCBIfam" id="TIGR00229">
    <property type="entry name" value="sensory_box"/>
    <property type="match status" value="3"/>
</dbReference>
<dbReference type="Proteomes" id="UP000218615">
    <property type="component" value="Unassembled WGS sequence"/>
</dbReference>
<feature type="domain" description="PAS" evidence="2">
    <location>
        <begin position="37"/>
        <end position="90"/>
    </location>
</feature>
<evidence type="ECO:0000259" key="2">
    <source>
        <dbReference type="PROSITE" id="PS50112"/>
    </source>
</evidence>
<reference evidence="5" key="1">
    <citation type="submission" date="2017-06" db="EMBL/GenBank/DDBJ databases">
        <authorList>
            <person name="Cremers G."/>
        </authorList>
    </citation>
    <scope>NUCLEOTIDE SEQUENCE [LARGE SCALE GENOMIC DNA]</scope>
</reference>
<dbReference type="Pfam" id="PF00989">
    <property type="entry name" value="PAS"/>
    <property type="match status" value="3"/>
</dbReference>
<name>A0A284VLX8_9EURY</name>
<proteinExistence type="predicted"/>
<dbReference type="InterPro" id="IPR052155">
    <property type="entry name" value="Biofilm_reg_signaling"/>
</dbReference>
<dbReference type="InterPro" id="IPR013767">
    <property type="entry name" value="PAS_fold"/>
</dbReference>
<evidence type="ECO:0000256" key="1">
    <source>
        <dbReference type="SAM" id="Coils"/>
    </source>
</evidence>
<keyword evidence="1" id="KW-0175">Coiled coil</keyword>
<dbReference type="GO" id="GO:0006355">
    <property type="term" value="P:regulation of DNA-templated transcription"/>
    <property type="evidence" value="ECO:0007669"/>
    <property type="project" value="InterPro"/>
</dbReference>
<dbReference type="RefSeq" id="WP_096204575.1">
    <property type="nucleotide sequence ID" value="NZ_FZMP01000084.1"/>
</dbReference>
<evidence type="ECO:0008006" key="6">
    <source>
        <dbReference type="Google" id="ProtNLM"/>
    </source>
</evidence>
<dbReference type="Gene3D" id="3.30.450.20">
    <property type="entry name" value="PAS domain"/>
    <property type="match status" value="3"/>
</dbReference>
<dbReference type="InterPro" id="IPR000700">
    <property type="entry name" value="PAS-assoc_C"/>
</dbReference>
<dbReference type="InterPro" id="IPR001610">
    <property type="entry name" value="PAC"/>
</dbReference>
<dbReference type="SUPFAM" id="SSF55785">
    <property type="entry name" value="PYP-like sensor domain (PAS domain)"/>
    <property type="match status" value="3"/>
</dbReference>
<evidence type="ECO:0000313" key="5">
    <source>
        <dbReference type="Proteomes" id="UP000218615"/>
    </source>
</evidence>
<dbReference type="PANTHER" id="PTHR44757:SF2">
    <property type="entry name" value="BIOFILM ARCHITECTURE MAINTENANCE PROTEIN MBAA"/>
    <property type="match status" value="1"/>
</dbReference>
<evidence type="ECO:0000259" key="3">
    <source>
        <dbReference type="PROSITE" id="PS50113"/>
    </source>
</evidence>
<dbReference type="EMBL" id="FZMP01000084">
    <property type="protein sequence ID" value="SNQ60286.1"/>
    <property type="molecule type" value="Genomic_DNA"/>
</dbReference>
<protein>
    <recommendedName>
        <fullName evidence="6">PAS domain S-box</fullName>
    </recommendedName>
</protein>
<organism evidence="4 5">
    <name type="scientific">Candidatus Methanoperedens nitratireducens</name>
    <dbReference type="NCBI Taxonomy" id="1392998"/>
    <lineage>
        <taxon>Archaea</taxon>
        <taxon>Methanobacteriati</taxon>
        <taxon>Methanobacteriota</taxon>
        <taxon>Stenosarchaea group</taxon>
        <taxon>Methanomicrobia</taxon>
        <taxon>Methanosarcinales</taxon>
        <taxon>ANME-2 cluster</taxon>
        <taxon>Candidatus Methanoperedentaceae</taxon>
        <taxon>Candidatus Methanoperedens</taxon>
    </lineage>
</organism>
<dbReference type="OrthoDB" id="230688at2157"/>
<dbReference type="SMART" id="SM00091">
    <property type="entry name" value="PAS"/>
    <property type="match status" value="3"/>
</dbReference>
<dbReference type="SMART" id="SM00086">
    <property type="entry name" value="PAC"/>
    <property type="match status" value="2"/>
</dbReference>
<dbReference type="PANTHER" id="PTHR44757">
    <property type="entry name" value="DIGUANYLATE CYCLASE DGCP"/>
    <property type="match status" value="1"/>
</dbReference>
<gene>
    <name evidence="4" type="ORF">MNV_1740031</name>
</gene>
<dbReference type="PROSITE" id="PS50113">
    <property type="entry name" value="PAC"/>
    <property type="match status" value="2"/>
</dbReference>